<reference evidence="3 4" key="1">
    <citation type="journal article" date="2019" name="Int. J. Syst. Evol. Microbiol.">
        <title>The Global Catalogue of Microorganisms (GCM) 10K type strain sequencing project: providing services to taxonomists for standard genome sequencing and annotation.</title>
        <authorList>
            <consortium name="The Broad Institute Genomics Platform"/>
            <consortium name="The Broad Institute Genome Sequencing Center for Infectious Disease"/>
            <person name="Wu L."/>
            <person name="Ma J."/>
        </authorList>
    </citation>
    <scope>NUCLEOTIDE SEQUENCE [LARGE SCALE GENOMIC DNA]</scope>
    <source>
        <strain evidence="3 4">JCM 16114</strain>
    </source>
</reference>
<dbReference type="Proteomes" id="UP001499843">
    <property type="component" value="Unassembled WGS sequence"/>
</dbReference>
<dbReference type="EMBL" id="BAAAQX010000049">
    <property type="protein sequence ID" value="GAA2215301.1"/>
    <property type="molecule type" value="Genomic_DNA"/>
</dbReference>
<dbReference type="InterPro" id="IPR015590">
    <property type="entry name" value="Aldehyde_DH_dom"/>
</dbReference>
<dbReference type="RefSeq" id="WP_344493941.1">
    <property type="nucleotide sequence ID" value="NZ_BAAAQX010000049.1"/>
</dbReference>
<keyword evidence="1" id="KW-0560">Oxidoreductase</keyword>
<comment type="caution">
    <text evidence="3">The sequence shown here is derived from an EMBL/GenBank/DDBJ whole genome shotgun (WGS) entry which is preliminary data.</text>
</comment>
<name>A0ABN3D0I8_9ACTN</name>
<feature type="domain" description="Aldehyde dehydrogenase" evidence="2">
    <location>
        <begin position="159"/>
        <end position="382"/>
    </location>
</feature>
<evidence type="ECO:0000256" key="1">
    <source>
        <dbReference type="ARBA" id="ARBA00023002"/>
    </source>
</evidence>
<dbReference type="Gene3D" id="3.40.605.10">
    <property type="entry name" value="Aldehyde Dehydrogenase, Chain A, domain 1"/>
    <property type="match status" value="1"/>
</dbReference>
<accession>A0ABN3D0I8</accession>
<evidence type="ECO:0000313" key="3">
    <source>
        <dbReference type="EMBL" id="GAA2215301.1"/>
    </source>
</evidence>
<dbReference type="InterPro" id="IPR016161">
    <property type="entry name" value="Ald_DH/histidinol_DH"/>
</dbReference>
<dbReference type="Gene3D" id="3.40.309.10">
    <property type="entry name" value="Aldehyde Dehydrogenase, Chain A, domain 2"/>
    <property type="match status" value="1"/>
</dbReference>
<gene>
    <name evidence="3" type="ORF">GCM10009850_107680</name>
</gene>
<dbReference type="SUPFAM" id="SSF53720">
    <property type="entry name" value="ALDH-like"/>
    <property type="match status" value="1"/>
</dbReference>
<proteinExistence type="predicted"/>
<keyword evidence="4" id="KW-1185">Reference proteome</keyword>
<dbReference type="Pfam" id="PF00171">
    <property type="entry name" value="Aldedh"/>
    <property type="match status" value="1"/>
</dbReference>
<evidence type="ECO:0000313" key="4">
    <source>
        <dbReference type="Proteomes" id="UP001499843"/>
    </source>
</evidence>
<evidence type="ECO:0000259" key="2">
    <source>
        <dbReference type="Pfam" id="PF00171"/>
    </source>
</evidence>
<sequence>MPTAIPTIQPLVAGEPMDTHDRSDLVGVHGARVAEVGLAAPLTAVPAVKRVRDAADGVPPGQETLSRAAEILLTEEVNGESPEDYLIRCALATGVPKPVVRDGLHYLARVLTDVQRHNALDLPPIPDVDGVAARWIPRGRLFSMLTNLGTHSGGNSLWVRALSIGYSVMIRPGRADPFTPHRLMGALLAAGVAPEKLTLLPGPDRLGHLLVEHADAGAVQGPPKLTRQWERRRDVRVNGPGRSKLVIDHEPSAAELDYLLDTVLGDGGVRCDNVSAILTTEDPGALADALAERLAATPAHLITDDRARLPAVSAERAVVLRKHLGELAAGLADHTAPHYGGDPLAALDDGSYAVRPVVLSAPSSGHPAVHTELTSPFVVVAPWLPAEGVAPLRDSLVVTVLGDDHLARLAENEPRIGRVVTAPVLPWATMPPSLYGDGLMHMLAVRKTTVIGGGRS</sequence>
<dbReference type="InterPro" id="IPR016162">
    <property type="entry name" value="Ald_DH_N"/>
</dbReference>
<dbReference type="InterPro" id="IPR016163">
    <property type="entry name" value="Ald_DH_C"/>
</dbReference>
<protein>
    <submittedName>
        <fullName evidence="3">Aldehyde dehydrogenase family protein</fullName>
    </submittedName>
</protein>
<organism evidence="3 4">
    <name type="scientific">Nonomuraea monospora</name>
    <dbReference type="NCBI Taxonomy" id="568818"/>
    <lineage>
        <taxon>Bacteria</taxon>
        <taxon>Bacillati</taxon>
        <taxon>Actinomycetota</taxon>
        <taxon>Actinomycetes</taxon>
        <taxon>Streptosporangiales</taxon>
        <taxon>Streptosporangiaceae</taxon>
        <taxon>Nonomuraea</taxon>
    </lineage>
</organism>